<dbReference type="AlphaFoldDB" id="A0A7T0BX83"/>
<dbReference type="PANTHER" id="PTHR31876:SF26">
    <property type="entry name" value="PROTEIN LIKE COV 2"/>
    <property type="match status" value="1"/>
</dbReference>
<keyword evidence="1" id="KW-0812">Transmembrane</keyword>
<protein>
    <submittedName>
        <fullName evidence="2">DUF502 domain-containing protein</fullName>
    </submittedName>
</protein>
<evidence type="ECO:0000313" key="2">
    <source>
        <dbReference type="EMBL" id="QPJ62532.1"/>
    </source>
</evidence>
<organism evidence="2 3">
    <name type="scientific">Candidatus Nitronauta litoralis</name>
    <dbReference type="NCBI Taxonomy" id="2705533"/>
    <lineage>
        <taxon>Bacteria</taxon>
        <taxon>Pseudomonadati</taxon>
        <taxon>Nitrospinota/Tectimicrobiota group</taxon>
        <taxon>Nitrospinota</taxon>
        <taxon>Nitrospinia</taxon>
        <taxon>Nitrospinales</taxon>
        <taxon>Nitrospinaceae</taxon>
        <taxon>Candidatus Nitronauta</taxon>
    </lineage>
</organism>
<keyword evidence="1" id="KW-0472">Membrane</keyword>
<dbReference type="EMBL" id="CP048685">
    <property type="protein sequence ID" value="QPJ62532.1"/>
    <property type="molecule type" value="Genomic_DNA"/>
</dbReference>
<name>A0A7T0BX83_9BACT</name>
<dbReference type="KEGG" id="nli:G3M70_11890"/>
<feature type="transmembrane region" description="Helical" evidence="1">
    <location>
        <begin position="56"/>
        <end position="77"/>
    </location>
</feature>
<feature type="transmembrane region" description="Helical" evidence="1">
    <location>
        <begin position="9"/>
        <end position="30"/>
    </location>
</feature>
<dbReference type="Pfam" id="PF04367">
    <property type="entry name" value="DUF502"/>
    <property type="match status" value="1"/>
</dbReference>
<accession>A0A7T0BX83</accession>
<dbReference type="InterPro" id="IPR007462">
    <property type="entry name" value="COV1-like"/>
</dbReference>
<reference evidence="2 3" key="1">
    <citation type="submission" date="2020-02" db="EMBL/GenBank/DDBJ databases">
        <title>Genomic and physiological characterization of two novel Nitrospinaceae genera.</title>
        <authorList>
            <person name="Mueller A.J."/>
            <person name="Jung M.-Y."/>
            <person name="Strachan C.R."/>
            <person name="Herbold C.W."/>
            <person name="Kirkegaard R.H."/>
            <person name="Daims H."/>
        </authorList>
    </citation>
    <scope>NUCLEOTIDE SEQUENCE [LARGE SCALE GENOMIC DNA]</scope>
    <source>
        <strain evidence="2">EB</strain>
    </source>
</reference>
<keyword evidence="1" id="KW-1133">Transmembrane helix</keyword>
<proteinExistence type="predicted"/>
<dbReference type="Proteomes" id="UP000594688">
    <property type="component" value="Chromosome"/>
</dbReference>
<evidence type="ECO:0000256" key="1">
    <source>
        <dbReference type="SAM" id="Phobius"/>
    </source>
</evidence>
<gene>
    <name evidence="2" type="ORF">G3M70_11890</name>
</gene>
<dbReference type="PANTHER" id="PTHR31876">
    <property type="entry name" value="COV-LIKE PROTEIN 1"/>
    <property type="match status" value="1"/>
</dbReference>
<evidence type="ECO:0000313" key="3">
    <source>
        <dbReference type="Proteomes" id="UP000594688"/>
    </source>
</evidence>
<sequence length="217" mass="24152">MGDYFKKSFLAGLLVTVPLALTYLLFSFLIRKLDHLVAPLVREIILKTGAPLPEDFHLPGLGFFITCLLMCLVGVFAKNYIGIKVVRRGQELLQSIPFVKPVYTTIKQVVDSISKVDKRVFERMVMLRYPHLSTYVMGLAACDSSGEVLLRTGENSVNVFVPMLPNVTLGWLLVVPRDQVTVLKMSREEGIKMLLSFGIFEAGGSKKGNASIRKEEG</sequence>